<dbReference type="GeneTree" id="ENSGT01120000271815"/>
<feature type="signal peptide" evidence="1">
    <location>
        <begin position="1"/>
        <end position="22"/>
    </location>
</feature>
<keyword evidence="3" id="KW-1185">Reference proteome</keyword>
<dbReference type="Proteomes" id="UP000008225">
    <property type="component" value="Chromosome 5"/>
</dbReference>
<reference evidence="2" key="3">
    <citation type="submission" date="2025-09" db="UniProtKB">
        <authorList>
            <consortium name="Ensembl"/>
        </authorList>
    </citation>
    <scope>IDENTIFICATION</scope>
</reference>
<dbReference type="PRINTS" id="PR02045">
    <property type="entry name" value="F138DOMAIN"/>
</dbReference>
<dbReference type="PANTHER" id="PTHR12138">
    <property type="entry name" value="PRIMATE-EXPANDED PROTEIN FAMILY"/>
    <property type="match status" value="1"/>
</dbReference>
<name>A0A8I3X692_CALJA</name>
<keyword evidence="1" id="KW-0732">Signal</keyword>
<proteinExistence type="predicted"/>
<reference evidence="2 3" key="1">
    <citation type="submission" date="2009-03" db="EMBL/GenBank/DDBJ databases">
        <authorList>
            <person name="Warren W."/>
            <person name="Ye L."/>
            <person name="Minx P."/>
            <person name="Worley K."/>
            <person name="Gibbs R."/>
            <person name="Wilson R.K."/>
        </authorList>
    </citation>
    <scope>NUCLEOTIDE SEQUENCE [LARGE SCALE GENOMIC DNA]</scope>
</reference>
<accession>A0A8I3X692</accession>
<protein>
    <recommendedName>
        <fullName evidence="4">Secreted protein</fullName>
    </recommendedName>
</protein>
<dbReference type="Ensembl" id="ENSCJAT00000130623.1">
    <property type="protein sequence ID" value="ENSCJAP00000087679.1"/>
    <property type="gene ID" value="ENSCJAG00000081042.1"/>
</dbReference>
<dbReference type="AlphaFoldDB" id="A0A8I3X692"/>
<reference evidence="2" key="2">
    <citation type="submission" date="2025-08" db="UniProtKB">
        <authorList>
            <consortium name="Ensembl"/>
        </authorList>
    </citation>
    <scope>IDENTIFICATION</scope>
</reference>
<organism evidence="2 3">
    <name type="scientific">Callithrix jacchus</name>
    <name type="common">White-tufted-ear marmoset</name>
    <name type="synonym">Simia Jacchus</name>
    <dbReference type="NCBI Taxonomy" id="9483"/>
    <lineage>
        <taxon>Eukaryota</taxon>
        <taxon>Metazoa</taxon>
        <taxon>Chordata</taxon>
        <taxon>Craniata</taxon>
        <taxon>Vertebrata</taxon>
        <taxon>Euteleostomi</taxon>
        <taxon>Mammalia</taxon>
        <taxon>Eutheria</taxon>
        <taxon>Euarchontoglires</taxon>
        <taxon>Primates</taxon>
        <taxon>Haplorrhini</taxon>
        <taxon>Platyrrhini</taxon>
        <taxon>Cebidae</taxon>
        <taxon>Callitrichinae</taxon>
        <taxon>Callithrix</taxon>
        <taxon>Callithrix</taxon>
    </lineage>
</organism>
<evidence type="ECO:0000313" key="2">
    <source>
        <dbReference type="Ensembl" id="ENSCJAP00000087679.1"/>
    </source>
</evidence>
<evidence type="ECO:0008006" key="4">
    <source>
        <dbReference type="Google" id="ProtNLM"/>
    </source>
</evidence>
<evidence type="ECO:0000256" key="1">
    <source>
        <dbReference type="SAM" id="SignalP"/>
    </source>
</evidence>
<evidence type="ECO:0000313" key="3">
    <source>
        <dbReference type="Proteomes" id="UP000008225"/>
    </source>
</evidence>
<feature type="chain" id="PRO_5035251487" description="Secreted protein" evidence="1">
    <location>
        <begin position="23"/>
        <end position="162"/>
    </location>
</feature>
<dbReference type="PANTHER" id="PTHR12138:SF133">
    <property type="entry name" value="SECRETED PROTEIN"/>
    <property type="match status" value="1"/>
</dbReference>
<sequence length="162" mass="17196">MTSPRWSLTLLSRLGCSSLISAHLNLCLPGSSDSPASTSQVAGFTGTLHHSRLNFVFLFKTGFRHVGQAGLKLLASGNPPALASQSAGITGVSHHTPPHSRIHITILKIQNGGCQKLSELVRVTEKGRSASPDGVKWFLFCHCRSSAHVSFERLGVSPALGC</sequence>